<organism evidence="1 2">
    <name type="scientific">Persea americana</name>
    <name type="common">Avocado</name>
    <dbReference type="NCBI Taxonomy" id="3435"/>
    <lineage>
        <taxon>Eukaryota</taxon>
        <taxon>Viridiplantae</taxon>
        <taxon>Streptophyta</taxon>
        <taxon>Embryophyta</taxon>
        <taxon>Tracheophyta</taxon>
        <taxon>Spermatophyta</taxon>
        <taxon>Magnoliopsida</taxon>
        <taxon>Magnoliidae</taxon>
        <taxon>Laurales</taxon>
        <taxon>Lauraceae</taxon>
        <taxon>Persea</taxon>
    </lineage>
</organism>
<name>A0ACC2K5I6_PERAE</name>
<evidence type="ECO:0000313" key="2">
    <source>
        <dbReference type="Proteomes" id="UP001234297"/>
    </source>
</evidence>
<dbReference type="Proteomes" id="UP001234297">
    <property type="component" value="Chromosome 12"/>
</dbReference>
<dbReference type="EMBL" id="CM056820">
    <property type="protein sequence ID" value="KAJ8616384.1"/>
    <property type="molecule type" value="Genomic_DNA"/>
</dbReference>
<protein>
    <submittedName>
        <fullName evidence="1">Uncharacterized protein</fullName>
    </submittedName>
</protein>
<sequence length="96" mass="10989">MLFLAAEEEFLGVGFVGYGELWRTLSLIAFIMRCCNGVLGCMMGPNRLVISYDASVCCCIKLYIVLNLYQDRSAFSAYLVQGWKTRHFNLWLVLVY</sequence>
<comment type="caution">
    <text evidence="1">The sequence shown here is derived from an EMBL/GenBank/DDBJ whole genome shotgun (WGS) entry which is preliminary data.</text>
</comment>
<evidence type="ECO:0000313" key="1">
    <source>
        <dbReference type="EMBL" id="KAJ8616384.1"/>
    </source>
</evidence>
<reference evidence="1 2" key="1">
    <citation type="journal article" date="2022" name="Hortic Res">
        <title>A haplotype resolved chromosomal level avocado genome allows analysis of novel avocado genes.</title>
        <authorList>
            <person name="Nath O."/>
            <person name="Fletcher S.J."/>
            <person name="Hayward A."/>
            <person name="Shaw L.M."/>
            <person name="Masouleh A.K."/>
            <person name="Furtado A."/>
            <person name="Henry R.J."/>
            <person name="Mitter N."/>
        </authorList>
    </citation>
    <scope>NUCLEOTIDE SEQUENCE [LARGE SCALE GENOMIC DNA]</scope>
    <source>
        <strain evidence="2">cv. Hass</strain>
    </source>
</reference>
<gene>
    <name evidence="1" type="ORF">MRB53_035756</name>
</gene>
<accession>A0ACC2K5I6</accession>
<keyword evidence="2" id="KW-1185">Reference proteome</keyword>
<proteinExistence type="predicted"/>